<name>A0AAW8MCJ3_9PSED</name>
<protein>
    <recommendedName>
        <fullName evidence="3">Type III secretion protein HrpV</fullName>
    </recommendedName>
</protein>
<organism evidence="1 2">
    <name type="scientific">Pseudomonas brassicacearum</name>
    <dbReference type="NCBI Taxonomy" id="930166"/>
    <lineage>
        <taxon>Bacteria</taxon>
        <taxon>Pseudomonadati</taxon>
        <taxon>Pseudomonadota</taxon>
        <taxon>Gammaproteobacteria</taxon>
        <taxon>Pseudomonadales</taxon>
        <taxon>Pseudomonadaceae</taxon>
        <taxon>Pseudomonas</taxon>
    </lineage>
</organism>
<accession>A0AAW8MCJ3</accession>
<proteinExistence type="predicted"/>
<comment type="caution">
    <text evidence="1">The sequence shown here is derived from an EMBL/GenBank/DDBJ whole genome shotgun (WGS) entry which is preliminary data.</text>
</comment>
<dbReference type="EMBL" id="JAVDVC010000006">
    <property type="protein sequence ID" value="MDR6959526.1"/>
    <property type="molecule type" value="Genomic_DNA"/>
</dbReference>
<dbReference type="AlphaFoldDB" id="A0AAW8MCJ3"/>
<evidence type="ECO:0000313" key="2">
    <source>
        <dbReference type="Proteomes" id="UP001252613"/>
    </source>
</evidence>
<evidence type="ECO:0008006" key="3">
    <source>
        <dbReference type="Google" id="ProtNLM"/>
    </source>
</evidence>
<evidence type="ECO:0000313" key="1">
    <source>
        <dbReference type="EMBL" id="MDR6959526.1"/>
    </source>
</evidence>
<gene>
    <name evidence="1" type="ORF">J2W43_003523</name>
</gene>
<dbReference type="RefSeq" id="WP_123417480.1">
    <property type="nucleotide sequence ID" value="NZ_JAVDVC010000006.1"/>
</dbReference>
<dbReference type="Proteomes" id="UP001252613">
    <property type="component" value="Unassembled WGS sequence"/>
</dbReference>
<sequence length="115" mass="13093">MIQVSGKAEFYERVAAGQTAVWPVATGVSFVSRHEHHDWGIALHIDSRALQPQQLREALERRFTQSYLFPDYFLFLDAHRDFVVWHAVPSSSHGRAVLDNICQHQLLLAGLSPLE</sequence>
<reference evidence="1" key="1">
    <citation type="submission" date="2023-07" db="EMBL/GenBank/DDBJ databases">
        <title>Sorghum-associated microbial communities from plants grown in Nebraska, USA.</title>
        <authorList>
            <person name="Schachtman D."/>
        </authorList>
    </citation>
    <scope>NUCLEOTIDE SEQUENCE</scope>
    <source>
        <strain evidence="1">3432</strain>
    </source>
</reference>